<dbReference type="InterPro" id="IPR020846">
    <property type="entry name" value="MFS_dom"/>
</dbReference>
<evidence type="ECO:0000256" key="5">
    <source>
        <dbReference type="ARBA" id="ARBA00023136"/>
    </source>
</evidence>
<dbReference type="InterPro" id="IPR050495">
    <property type="entry name" value="ATG22/LtaA_families"/>
</dbReference>
<name>A0A0M8K8K4_9CHLR</name>
<evidence type="ECO:0000256" key="3">
    <source>
        <dbReference type="ARBA" id="ARBA00022692"/>
    </source>
</evidence>
<dbReference type="InterPro" id="IPR024671">
    <property type="entry name" value="Atg22-like"/>
</dbReference>
<feature type="transmembrane region" description="Helical" evidence="6">
    <location>
        <begin position="177"/>
        <end position="196"/>
    </location>
</feature>
<proteinExistence type="predicted"/>
<feature type="transmembrane region" description="Helical" evidence="6">
    <location>
        <begin position="323"/>
        <end position="342"/>
    </location>
</feature>
<evidence type="ECO:0000313" key="8">
    <source>
        <dbReference type="EMBL" id="GAP62486.1"/>
    </source>
</evidence>
<keyword evidence="4 6" id="KW-1133">Transmembrane helix</keyword>
<feature type="domain" description="Major facilitator superfamily (MFS) profile" evidence="7">
    <location>
        <begin position="230"/>
        <end position="426"/>
    </location>
</feature>
<comment type="caution">
    <text evidence="8">The sequence shown here is derived from an EMBL/GenBank/DDBJ whole genome shotgun (WGS) entry which is preliminary data.</text>
</comment>
<accession>A0A0M8K8K4</accession>
<dbReference type="InterPro" id="IPR036259">
    <property type="entry name" value="MFS_trans_sf"/>
</dbReference>
<evidence type="ECO:0000256" key="4">
    <source>
        <dbReference type="ARBA" id="ARBA00022989"/>
    </source>
</evidence>
<gene>
    <name evidence="8" type="ORF">ARMA_0909</name>
</gene>
<dbReference type="PANTHER" id="PTHR23519">
    <property type="entry name" value="AUTOPHAGY-RELATED PROTEIN 22"/>
    <property type="match status" value="1"/>
</dbReference>
<organism evidence="8 9">
    <name type="scientific">Ardenticatena maritima</name>
    <dbReference type="NCBI Taxonomy" id="872965"/>
    <lineage>
        <taxon>Bacteria</taxon>
        <taxon>Bacillati</taxon>
        <taxon>Chloroflexota</taxon>
        <taxon>Ardenticatenia</taxon>
        <taxon>Ardenticatenales</taxon>
        <taxon>Ardenticatenaceae</taxon>
        <taxon>Ardenticatena</taxon>
    </lineage>
</organism>
<dbReference type="GO" id="GO:0005886">
    <property type="term" value="C:plasma membrane"/>
    <property type="evidence" value="ECO:0007669"/>
    <property type="project" value="UniProtKB-SubCell"/>
</dbReference>
<feature type="transmembrane region" description="Helical" evidence="6">
    <location>
        <begin position="362"/>
        <end position="381"/>
    </location>
</feature>
<keyword evidence="2" id="KW-0813">Transport</keyword>
<evidence type="ECO:0000256" key="2">
    <source>
        <dbReference type="ARBA" id="ARBA00022448"/>
    </source>
</evidence>
<dbReference type="PROSITE" id="PS50850">
    <property type="entry name" value="MFS"/>
    <property type="match status" value="1"/>
</dbReference>
<dbReference type="OrthoDB" id="166874at2"/>
<feature type="transmembrane region" description="Helical" evidence="6">
    <location>
        <begin position="387"/>
        <end position="407"/>
    </location>
</feature>
<feature type="transmembrane region" description="Helical" evidence="6">
    <location>
        <begin position="110"/>
        <end position="131"/>
    </location>
</feature>
<dbReference type="Pfam" id="PF11700">
    <property type="entry name" value="ATG22"/>
    <property type="match status" value="1"/>
</dbReference>
<evidence type="ECO:0000313" key="9">
    <source>
        <dbReference type="Proteomes" id="UP000037784"/>
    </source>
</evidence>
<protein>
    <submittedName>
        <fullName evidence="8">MFS transporter, UMF1 family</fullName>
    </submittedName>
</protein>
<dbReference type="SUPFAM" id="SSF103473">
    <property type="entry name" value="MFS general substrate transporter"/>
    <property type="match status" value="1"/>
</dbReference>
<dbReference type="InParanoid" id="A0A0M8K8K4"/>
<dbReference type="Gene3D" id="1.20.1250.20">
    <property type="entry name" value="MFS general substrate transporter like domains"/>
    <property type="match status" value="2"/>
</dbReference>
<dbReference type="Proteomes" id="UP000037784">
    <property type="component" value="Unassembled WGS sequence"/>
</dbReference>
<feature type="transmembrane region" description="Helical" evidence="6">
    <location>
        <begin position="269"/>
        <end position="288"/>
    </location>
</feature>
<dbReference type="EMBL" id="BBZA01000060">
    <property type="protein sequence ID" value="GAP62486.1"/>
    <property type="molecule type" value="Genomic_DNA"/>
</dbReference>
<reference evidence="8 9" key="1">
    <citation type="journal article" date="2015" name="Genome Announc.">
        <title>Draft Genome Sequence of a Heterotrophic Facultative Anaerobic Thermophilic Bacterium, Ardenticatena maritima Strain 110ST.</title>
        <authorList>
            <person name="Kawaichi S."/>
            <person name="Yoshida T."/>
            <person name="Sako Y."/>
            <person name="Nakamura R."/>
        </authorList>
    </citation>
    <scope>NUCLEOTIDE SEQUENCE [LARGE SCALE GENOMIC DNA]</scope>
    <source>
        <strain evidence="8 9">110S</strain>
    </source>
</reference>
<dbReference type="PANTHER" id="PTHR23519:SF1">
    <property type="entry name" value="AUTOPHAGY-RELATED PROTEIN 22"/>
    <property type="match status" value="1"/>
</dbReference>
<keyword evidence="3 6" id="KW-0812">Transmembrane</keyword>
<sequence>MNQQASPAKSSAIFSLPVISWALYDLANTMFSMSIVSLYFSLWVVNVMGGTDELYANANAFSMALMFLTAPILGAISDQASRRMPFLVASTLICVVFTALLGTVGLYGSLILFVVANYAFQAGLIFYDSLLPEVSTPENRGRVGGLGIGLGYMGSFIIVGLGLMIVKEQTHEELVTMFRLTALLFLLFALPCFIFVKERTRRTKGISAEVIRGAIFQVRHTIAHAQQFPGLVRFLIGRIFYTDPVNTIIVFMGVYVTNEVGFTAFEAQLLLLTAIAASVIGGFVWGAVVDRIGPKRALFMVLSLWSVTILLAAAIPVLGLPKALFWVVGMMAGVALGGTWAADRPWMLILSPPRYVGEFYGLYSMVGRFAAIIGPFTWGVIVDRLGWGRPAAVFTMFFFVVIAMFILRSVDDEPRTWPPELQVQPE</sequence>
<comment type="subcellular location">
    <subcellularLocation>
        <location evidence="1">Cell membrane</location>
        <topology evidence="1">Multi-pass membrane protein</topology>
    </subcellularLocation>
</comment>
<evidence type="ECO:0000256" key="1">
    <source>
        <dbReference type="ARBA" id="ARBA00004651"/>
    </source>
</evidence>
<feature type="transmembrane region" description="Helical" evidence="6">
    <location>
        <begin position="21"/>
        <end position="42"/>
    </location>
</feature>
<dbReference type="AlphaFoldDB" id="A0A0M8K8K4"/>
<dbReference type="RefSeq" id="WP_054492405.1">
    <property type="nucleotide sequence ID" value="NZ_BBZA01000060.1"/>
</dbReference>
<feature type="transmembrane region" description="Helical" evidence="6">
    <location>
        <begin position="86"/>
        <end position="104"/>
    </location>
</feature>
<feature type="transmembrane region" description="Helical" evidence="6">
    <location>
        <begin position="239"/>
        <end position="257"/>
    </location>
</feature>
<feature type="transmembrane region" description="Helical" evidence="6">
    <location>
        <begin position="54"/>
        <end position="74"/>
    </location>
</feature>
<evidence type="ECO:0000256" key="6">
    <source>
        <dbReference type="SAM" id="Phobius"/>
    </source>
</evidence>
<reference evidence="9" key="2">
    <citation type="submission" date="2015-08" db="EMBL/GenBank/DDBJ databases">
        <title>Draft Genome Sequence of a Heterotrophic Facultative Anaerobic Bacterium Ardenticatena maritima Strain 110S.</title>
        <authorList>
            <person name="Kawaichi S."/>
            <person name="Yoshida T."/>
            <person name="Sako Y."/>
            <person name="Nakamura R."/>
        </authorList>
    </citation>
    <scope>NUCLEOTIDE SEQUENCE [LARGE SCALE GENOMIC DNA]</scope>
    <source>
        <strain evidence="9">110S</strain>
    </source>
</reference>
<keyword evidence="9" id="KW-1185">Reference proteome</keyword>
<keyword evidence="5 6" id="KW-0472">Membrane</keyword>
<dbReference type="GO" id="GO:0022857">
    <property type="term" value="F:transmembrane transporter activity"/>
    <property type="evidence" value="ECO:0007669"/>
    <property type="project" value="InterPro"/>
</dbReference>
<feature type="transmembrane region" description="Helical" evidence="6">
    <location>
        <begin position="297"/>
        <end position="317"/>
    </location>
</feature>
<feature type="transmembrane region" description="Helical" evidence="6">
    <location>
        <begin position="143"/>
        <end position="165"/>
    </location>
</feature>
<evidence type="ECO:0000259" key="7">
    <source>
        <dbReference type="PROSITE" id="PS50850"/>
    </source>
</evidence>